<dbReference type="AlphaFoldDB" id="A0A0R0LY40"/>
<name>A0A0R0LY40_9MICR</name>
<evidence type="ECO:0000313" key="2">
    <source>
        <dbReference type="Proteomes" id="UP000051530"/>
    </source>
</evidence>
<comment type="caution">
    <text evidence="1">The sequence shown here is derived from an EMBL/GenBank/DDBJ whole genome shotgun (WGS) entry which is preliminary data.</text>
</comment>
<proteinExistence type="predicted"/>
<dbReference type="VEuPathDB" id="MicrosporidiaDB:M153_3200007659"/>
<accession>A0A0R0LY40</accession>
<dbReference type="Proteomes" id="UP000051530">
    <property type="component" value="Unassembled WGS sequence"/>
</dbReference>
<gene>
    <name evidence="1" type="ORF">M153_3200007659</name>
</gene>
<reference evidence="1 2" key="1">
    <citation type="submission" date="2015-07" db="EMBL/GenBank/DDBJ databases">
        <title>The genome of Pseudoloma neurophilia, a relevant intracellular parasite of the zebrafish.</title>
        <authorList>
            <person name="Ndikumana S."/>
            <person name="Pelin A."/>
            <person name="Sanders J."/>
            <person name="Corradi N."/>
        </authorList>
    </citation>
    <scope>NUCLEOTIDE SEQUENCE [LARGE SCALE GENOMIC DNA]</scope>
    <source>
        <strain evidence="1 2">MK1</strain>
    </source>
</reference>
<keyword evidence="2" id="KW-1185">Reference proteome</keyword>
<protein>
    <submittedName>
        <fullName evidence="1">Uncharacterized protein</fullName>
    </submittedName>
</protein>
<organism evidence="1 2">
    <name type="scientific">Pseudoloma neurophilia</name>
    <dbReference type="NCBI Taxonomy" id="146866"/>
    <lineage>
        <taxon>Eukaryota</taxon>
        <taxon>Fungi</taxon>
        <taxon>Fungi incertae sedis</taxon>
        <taxon>Microsporidia</taxon>
        <taxon>Pseudoloma</taxon>
    </lineage>
</organism>
<dbReference type="EMBL" id="LGUB01000108">
    <property type="protein sequence ID" value="KRH94246.1"/>
    <property type="molecule type" value="Genomic_DNA"/>
</dbReference>
<sequence length="213" mass="25103">MFFDYTFVVKEHLLAQRNHSQIRYFLCLVGLECSSDITMIDLVLFILAAELHLTVDNIFRFMCEIFDFLFEPDSTVVSVIYSKTRGLIISRRTFIDSESLKLQATNDQAYILRLETIILQIFNRYIKIGFELFYQHEIDYMNLRKIRSRGSNINTQTMPINPIQPEYVIETEVISNIDENLVITYDLDGFALFVRPKNLDIITGRSQLEFRDR</sequence>
<evidence type="ECO:0000313" key="1">
    <source>
        <dbReference type="EMBL" id="KRH94246.1"/>
    </source>
</evidence>